<feature type="repeat" description="ANK" evidence="2">
    <location>
        <begin position="779"/>
        <end position="811"/>
    </location>
</feature>
<proteinExistence type="predicted"/>
<sequence length="1087" mass="122373">MSFGFGVGDFLATLQLADDLKKRFAQAPSGFKAISGDVKSLWALLHDLNDIPNEGLSTTQKMELDIIVQRGREVLLEIEHKLSKYNVLAFATSDWKTKAVRAWSRVKWDPAEVDSMRNRITYCLSLWNLVMGKINQDLTLEIGAGIQSMKGHHDMQQRNETLAWICPVDVSEQKHRILSSRREGTGEWFLESEEFRCWISDEKSKALLCTGAPGAGKTMVSSIAVDHFQQELAHNSGVAVAYHYFNHQERLEFTELLSSLLRQLLQGNQRLYETITKRRYLLPPRSTRLTKENIKKVFDVVLSECSEVLLVVDALDECNDVYVRRQFLAWTRNLLDLGGRTKVKLLATARPGDYFGTLSSRGITLEVQASRDDMESFLDGNLDYLPGFLRRKPELWGYIRNQILESANGIFLLVRLYYNLILDEKNEKRVRALGSKFQSGSGAYDHAYEETLKRISLQSSFSQELAKRVLGWITFSARPLSALELQHAIAVEIGEPDFDEMNVTDIEEIVSACCGLITVDKSSNTAKLVHLTAQEYLKRTWKAWYPTVHEYLTDTCLTYVSFDAFDPKTLLESGRQEHRQEYPFYQYSANELGNHLRQSLGSNTLLASFIKNDVKVSRCMREMFGLSDTAYGLSGIHLASLFGLDQCMEELVGPESNFVNTRDYLGRTPLTWAAGFGNSAVVEFLLDHGAIVDSPTAENFTPLFYAAAYGHHEVARLLVGRGANVHYETENKETPIFFAAKSGAGIRLGPISLVNMGDHAQVMKILRDAGADINRENKRWETPLFIAAANGNLRAVELLLEWGARISSTDKWKHHVADPLTAAAQRGHVEITRLLLANGAGSPRCMRDTDVSPYFWGLSCLAKAEVEGDEDAMEAILRESCSPGFRDEFHRLPLHWAASRGDISLVQRILKTGCDPNPRDIFGRTPLFAAICMGQVKMVEMLLEIPNIEPHIEDKLGFTPLQESYRRKIYLNDTRYNPFYMPGITDAGAWDRITDFLKAKAGLPEEDLVHVSTLPFVRYMLPQAPFYEHCDVCLDTQTLGKRAQCRDCPGVAGEGGASKDTVTYCRSCIQSARCCPLCTRPFDKAVV</sequence>
<dbReference type="PANTHER" id="PTHR10039:SF15">
    <property type="entry name" value="NACHT DOMAIN-CONTAINING PROTEIN"/>
    <property type="match status" value="1"/>
</dbReference>
<dbReference type="GeneID" id="38143441"/>
<dbReference type="Pfam" id="PF24883">
    <property type="entry name" value="NPHP3_N"/>
    <property type="match status" value="1"/>
</dbReference>
<dbReference type="Pfam" id="PF22939">
    <property type="entry name" value="WHD_GPIID"/>
    <property type="match status" value="1"/>
</dbReference>
<feature type="repeat" description="ANK" evidence="2">
    <location>
        <begin position="889"/>
        <end position="921"/>
    </location>
</feature>
<evidence type="ECO:0000313" key="6">
    <source>
        <dbReference type="Proteomes" id="UP000253729"/>
    </source>
</evidence>
<evidence type="ECO:0000259" key="3">
    <source>
        <dbReference type="Pfam" id="PF22939"/>
    </source>
</evidence>
<dbReference type="PROSITE" id="PS50088">
    <property type="entry name" value="ANK_REPEAT"/>
    <property type="match status" value="4"/>
</dbReference>
<protein>
    <submittedName>
        <fullName evidence="5">Ankyrin repeat-containing domain protein</fullName>
    </submittedName>
</protein>
<feature type="domain" description="Nephrocystin 3-like N-terminal" evidence="4">
    <location>
        <begin position="184"/>
        <end position="350"/>
    </location>
</feature>
<keyword evidence="1" id="KW-0677">Repeat</keyword>
<dbReference type="Pfam" id="PF12796">
    <property type="entry name" value="Ank_2"/>
    <property type="match status" value="3"/>
</dbReference>
<dbReference type="InterPro" id="IPR027417">
    <property type="entry name" value="P-loop_NTPase"/>
</dbReference>
<organism evidence="5 6">
    <name type="scientific">Aspergillus welwitschiae</name>
    <dbReference type="NCBI Taxonomy" id="1341132"/>
    <lineage>
        <taxon>Eukaryota</taxon>
        <taxon>Fungi</taxon>
        <taxon>Dikarya</taxon>
        <taxon>Ascomycota</taxon>
        <taxon>Pezizomycotina</taxon>
        <taxon>Eurotiomycetes</taxon>
        <taxon>Eurotiomycetidae</taxon>
        <taxon>Eurotiales</taxon>
        <taxon>Aspergillaceae</taxon>
        <taxon>Aspergillus</taxon>
        <taxon>Aspergillus subgen. Circumdati</taxon>
    </lineage>
</organism>
<reference evidence="5 6" key="1">
    <citation type="submission" date="2018-07" db="EMBL/GenBank/DDBJ databases">
        <title>The genomes of Aspergillus section Nigri reveals drivers in fungal speciation.</title>
        <authorList>
            <consortium name="DOE Joint Genome Institute"/>
            <person name="Vesth T.C."/>
            <person name="Nybo J."/>
            <person name="Theobald S."/>
            <person name="Brandl J."/>
            <person name="Frisvad J.C."/>
            <person name="Nielsen K.F."/>
            <person name="Lyhne E.K."/>
            <person name="Kogle M.E."/>
            <person name="Kuo A."/>
            <person name="Riley R."/>
            <person name="Clum A."/>
            <person name="Nolan M."/>
            <person name="Lipzen A."/>
            <person name="Salamov A."/>
            <person name="Henrissat B."/>
            <person name="Wiebenga A."/>
            <person name="De vries R.P."/>
            <person name="Grigoriev I.V."/>
            <person name="Mortensen U.H."/>
            <person name="Andersen M.R."/>
            <person name="Baker S.E."/>
        </authorList>
    </citation>
    <scope>NUCLEOTIDE SEQUENCE [LARGE SCALE GENOMIC DNA]</scope>
    <source>
        <strain evidence="5 6">CBS 139.54b</strain>
    </source>
</reference>
<dbReference type="PROSITE" id="PS50297">
    <property type="entry name" value="ANK_REP_REGION"/>
    <property type="match status" value="4"/>
</dbReference>
<dbReference type="InterPro" id="IPR036770">
    <property type="entry name" value="Ankyrin_rpt-contain_sf"/>
</dbReference>
<evidence type="ECO:0000259" key="4">
    <source>
        <dbReference type="Pfam" id="PF24883"/>
    </source>
</evidence>
<evidence type="ECO:0000256" key="2">
    <source>
        <dbReference type="PROSITE-ProRule" id="PRU00023"/>
    </source>
</evidence>
<keyword evidence="6" id="KW-1185">Reference proteome</keyword>
<dbReference type="SMART" id="SM00248">
    <property type="entry name" value="ANK"/>
    <property type="match status" value="9"/>
</dbReference>
<evidence type="ECO:0000313" key="5">
    <source>
        <dbReference type="EMBL" id="RDH35346.1"/>
    </source>
</evidence>
<accession>A0A3F3Q9C7</accession>
<dbReference type="PANTHER" id="PTHR10039">
    <property type="entry name" value="AMELOGENIN"/>
    <property type="match status" value="1"/>
</dbReference>
<gene>
    <name evidence="5" type="ORF">BDQ94DRAFT_186205</name>
</gene>
<dbReference type="SUPFAM" id="SSF52540">
    <property type="entry name" value="P-loop containing nucleoside triphosphate hydrolases"/>
    <property type="match status" value="1"/>
</dbReference>
<dbReference type="STRING" id="1341132.A0A3F3Q9C7"/>
<dbReference type="Gene3D" id="3.40.50.300">
    <property type="entry name" value="P-loop containing nucleotide triphosphate hydrolases"/>
    <property type="match status" value="1"/>
</dbReference>
<feature type="domain" description="GPI inositol-deacylase winged helix" evidence="3">
    <location>
        <begin position="460"/>
        <end position="538"/>
    </location>
</feature>
<feature type="repeat" description="ANK" evidence="2">
    <location>
        <begin position="665"/>
        <end position="697"/>
    </location>
</feature>
<dbReference type="AlphaFoldDB" id="A0A3F3Q9C7"/>
<dbReference type="InterPro" id="IPR002110">
    <property type="entry name" value="Ankyrin_rpt"/>
</dbReference>
<dbReference type="SUPFAM" id="SSF48403">
    <property type="entry name" value="Ankyrin repeat"/>
    <property type="match status" value="1"/>
</dbReference>
<dbReference type="Proteomes" id="UP000253729">
    <property type="component" value="Unassembled WGS sequence"/>
</dbReference>
<feature type="repeat" description="ANK" evidence="2">
    <location>
        <begin position="698"/>
        <end position="730"/>
    </location>
</feature>
<dbReference type="EMBL" id="KZ852040">
    <property type="protein sequence ID" value="RDH35346.1"/>
    <property type="molecule type" value="Genomic_DNA"/>
</dbReference>
<dbReference type="InterPro" id="IPR056884">
    <property type="entry name" value="NPHP3-like_N"/>
</dbReference>
<dbReference type="InterPro" id="IPR054471">
    <property type="entry name" value="GPIID_WHD"/>
</dbReference>
<dbReference type="Gene3D" id="1.25.40.20">
    <property type="entry name" value="Ankyrin repeat-containing domain"/>
    <property type="match status" value="2"/>
</dbReference>
<evidence type="ECO:0000256" key="1">
    <source>
        <dbReference type="ARBA" id="ARBA00022737"/>
    </source>
</evidence>
<dbReference type="RefSeq" id="XP_026628368.1">
    <property type="nucleotide sequence ID" value="XM_026775085.1"/>
</dbReference>
<name>A0A3F3Q9C7_9EURO</name>
<keyword evidence="2" id="KW-0040">ANK repeat</keyword>